<evidence type="ECO:0000313" key="2">
    <source>
        <dbReference type="Proteomes" id="UP000595140"/>
    </source>
</evidence>
<reference evidence="1 2" key="1">
    <citation type="submission" date="2018-04" db="EMBL/GenBank/DDBJ databases">
        <authorList>
            <person name="Vogel A."/>
        </authorList>
    </citation>
    <scope>NUCLEOTIDE SEQUENCE [LARGE SCALE GENOMIC DNA]</scope>
</reference>
<evidence type="ECO:0000313" key="1">
    <source>
        <dbReference type="EMBL" id="VFR01702.1"/>
    </source>
</evidence>
<name>A0A484NJS3_9ASTE</name>
<accession>A0A484NJS3</accession>
<sequence>MCICCPALRSRSRQPVKRYKKLLADIFPKSPDGSANGRKIMKLCEYAAKNPFRIPKIAKCLEERCYKELRSGHTESVNVIADVYNQLLCMCKEKMACFANNLLNNVVEMLDSAKTDAIKIIGCLTFTKFIYSQVMCVQSVHL</sequence>
<dbReference type="Pfam" id="PF21052">
    <property type="entry name" value="EFR3_ARM"/>
    <property type="match status" value="1"/>
</dbReference>
<dbReference type="InterPro" id="IPR049152">
    <property type="entry name" value="EFR3-like_ARM"/>
</dbReference>
<dbReference type="EMBL" id="OOIL02006791">
    <property type="protein sequence ID" value="VFR01702.1"/>
    <property type="molecule type" value="Genomic_DNA"/>
</dbReference>
<dbReference type="InterPro" id="IPR055296">
    <property type="entry name" value="SRL2-like"/>
</dbReference>
<dbReference type="Proteomes" id="UP000595140">
    <property type="component" value="Unassembled WGS sequence"/>
</dbReference>
<gene>
    <name evidence="1" type="ORF">CCAM_LOCUS43477</name>
</gene>
<keyword evidence="2" id="KW-1185">Reference proteome</keyword>
<organism evidence="1 2">
    <name type="scientific">Cuscuta campestris</name>
    <dbReference type="NCBI Taxonomy" id="132261"/>
    <lineage>
        <taxon>Eukaryota</taxon>
        <taxon>Viridiplantae</taxon>
        <taxon>Streptophyta</taxon>
        <taxon>Embryophyta</taxon>
        <taxon>Tracheophyta</taxon>
        <taxon>Spermatophyta</taxon>
        <taxon>Magnoliopsida</taxon>
        <taxon>eudicotyledons</taxon>
        <taxon>Gunneridae</taxon>
        <taxon>Pentapetalae</taxon>
        <taxon>asterids</taxon>
        <taxon>lamiids</taxon>
        <taxon>Solanales</taxon>
        <taxon>Convolvulaceae</taxon>
        <taxon>Cuscuteae</taxon>
        <taxon>Cuscuta</taxon>
        <taxon>Cuscuta subgen. Grammica</taxon>
        <taxon>Cuscuta sect. Cleistogrammica</taxon>
    </lineage>
</organism>
<dbReference type="PANTHER" id="PTHR46087">
    <property type="entry name" value="PUTATIVE, EXPRESSED-RELATED"/>
    <property type="match status" value="1"/>
</dbReference>
<proteinExistence type="predicted"/>
<dbReference type="PANTHER" id="PTHR46087:SF11">
    <property type="entry name" value="PROTEIN SEMI-ROLLED LEAF 2"/>
    <property type="match status" value="1"/>
</dbReference>
<dbReference type="OrthoDB" id="1751626at2759"/>
<dbReference type="AlphaFoldDB" id="A0A484NJS3"/>
<protein>
    <submittedName>
        <fullName evidence="1">Uncharacterized protein</fullName>
    </submittedName>
</protein>